<accession>A0A1F6A0C1</accession>
<dbReference type="STRING" id="1798381.A2721_02255"/>
<reference evidence="1 2" key="1">
    <citation type="journal article" date="2016" name="Nat. Commun.">
        <title>Thousands of microbial genomes shed light on interconnected biogeochemical processes in an aquifer system.</title>
        <authorList>
            <person name="Anantharaman K."/>
            <person name="Brown C.T."/>
            <person name="Hug L.A."/>
            <person name="Sharon I."/>
            <person name="Castelle C.J."/>
            <person name="Probst A.J."/>
            <person name="Thomas B.C."/>
            <person name="Singh A."/>
            <person name="Wilkins M.J."/>
            <person name="Karaoz U."/>
            <person name="Brodie E.L."/>
            <person name="Williams K.H."/>
            <person name="Hubbard S.S."/>
            <person name="Banfield J.F."/>
        </authorList>
    </citation>
    <scope>NUCLEOTIDE SEQUENCE [LARGE SCALE GENOMIC DNA]</scope>
</reference>
<dbReference type="Proteomes" id="UP000177871">
    <property type="component" value="Unassembled WGS sequence"/>
</dbReference>
<evidence type="ECO:0000313" key="2">
    <source>
        <dbReference type="Proteomes" id="UP000177871"/>
    </source>
</evidence>
<dbReference type="EMBL" id="MFJK01000016">
    <property type="protein sequence ID" value="OGG17822.1"/>
    <property type="molecule type" value="Genomic_DNA"/>
</dbReference>
<organism evidence="1 2">
    <name type="scientific">Candidatus Gottesmanbacteria bacterium RIFCSPHIGHO2_01_FULL_47_48</name>
    <dbReference type="NCBI Taxonomy" id="1798381"/>
    <lineage>
        <taxon>Bacteria</taxon>
        <taxon>Candidatus Gottesmaniibacteriota</taxon>
    </lineage>
</organism>
<name>A0A1F6A0C1_9BACT</name>
<proteinExistence type="predicted"/>
<dbReference type="AlphaFoldDB" id="A0A1F6A0C1"/>
<evidence type="ECO:0000313" key="1">
    <source>
        <dbReference type="EMBL" id="OGG17822.1"/>
    </source>
</evidence>
<gene>
    <name evidence="1" type="ORF">A2721_02255</name>
</gene>
<sequence>MFNVNPLVILALSGWAGEFVILRKILVVTNLMFIVKLRTLRRPVFPFVRRFVSRKEKQRNNPPARAEKDNGTLVDNVVRLTLIAAAKVELEWFALEKSAFQTTPQHAAGILISIGTIKT</sequence>
<protein>
    <submittedName>
        <fullName evidence="1">Uncharacterized protein</fullName>
    </submittedName>
</protein>
<comment type="caution">
    <text evidence="1">The sequence shown here is derived from an EMBL/GenBank/DDBJ whole genome shotgun (WGS) entry which is preliminary data.</text>
</comment>